<comment type="subcellular location">
    <subcellularLocation>
        <location evidence="2">Nucleus</location>
        <location evidence="2">Nucleolus</location>
    </subcellularLocation>
</comment>
<evidence type="ECO:0000256" key="7">
    <source>
        <dbReference type="PROSITE-ProRule" id="PRU00176"/>
    </source>
</evidence>
<dbReference type="CDD" id="cd12394">
    <property type="entry name" value="RRM1_RBM34"/>
    <property type="match status" value="1"/>
</dbReference>
<dbReference type="AlphaFoldDB" id="A0A4V1IWA4"/>
<dbReference type="PANTHER" id="PTHR23236:SF25">
    <property type="entry name" value="RNA-BINDING PROTEIN 34"/>
    <property type="match status" value="1"/>
</dbReference>
<feature type="compositionally biased region" description="Low complexity" evidence="8">
    <location>
        <begin position="145"/>
        <end position="160"/>
    </location>
</feature>
<feature type="compositionally biased region" description="Basic residues" evidence="8">
    <location>
        <begin position="431"/>
        <end position="444"/>
    </location>
</feature>
<keyword evidence="6" id="KW-0539">Nucleus</keyword>
<dbReference type="STRING" id="78915.A0A4V1IWA4"/>
<evidence type="ECO:0000313" key="11">
    <source>
        <dbReference type="Proteomes" id="UP000271241"/>
    </source>
</evidence>
<dbReference type="Gene3D" id="3.30.70.330">
    <property type="match status" value="2"/>
</dbReference>
<dbReference type="Pfam" id="PF00076">
    <property type="entry name" value="RRM_1"/>
    <property type="match status" value="1"/>
</dbReference>
<feature type="compositionally biased region" description="Basic and acidic residues" evidence="8">
    <location>
        <begin position="117"/>
        <end position="135"/>
    </location>
</feature>
<dbReference type="InterPro" id="IPR035979">
    <property type="entry name" value="RBD_domain_sf"/>
</dbReference>
<dbReference type="InterPro" id="IPR012677">
    <property type="entry name" value="Nucleotide-bd_a/b_plait_sf"/>
</dbReference>
<dbReference type="GO" id="GO:0003723">
    <property type="term" value="F:RNA binding"/>
    <property type="evidence" value="ECO:0007669"/>
    <property type="project" value="UniProtKB-UniRule"/>
</dbReference>
<feature type="region of interest" description="Disordered" evidence="8">
    <location>
        <begin position="18"/>
        <end position="42"/>
    </location>
</feature>
<protein>
    <recommendedName>
        <fullName evidence="4">Nucleolar protein 12</fullName>
    </recommendedName>
</protein>
<keyword evidence="11" id="KW-1185">Reference proteome</keyword>
<name>A0A4V1IWA4_9FUNG</name>
<feature type="compositionally biased region" description="Basic and acidic residues" evidence="8">
    <location>
        <begin position="186"/>
        <end position="200"/>
    </location>
</feature>
<keyword evidence="5 7" id="KW-0694">RNA-binding</keyword>
<dbReference type="EMBL" id="KZ992802">
    <property type="protein sequence ID" value="RKP06869.1"/>
    <property type="molecule type" value="Genomic_DNA"/>
</dbReference>
<dbReference type="SMART" id="SM00360">
    <property type="entry name" value="RRM"/>
    <property type="match status" value="2"/>
</dbReference>
<dbReference type="PANTHER" id="PTHR23236">
    <property type="entry name" value="EUKARYOTIC TRANSLATION INITIATION FACTOR 4B/4H"/>
    <property type="match status" value="1"/>
</dbReference>
<comment type="function">
    <text evidence="1">Involved in pre-25S rRNA processing.</text>
</comment>
<feature type="region of interest" description="Disordered" evidence="8">
    <location>
        <begin position="410"/>
        <end position="444"/>
    </location>
</feature>
<evidence type="ECO:0000313" key="10">
    <source>
        <dbReference type="EMBL" id="RKP06869.1"/>
    </source>
</evidence>
<dbReference type="Proteomes" id="UP000271241">
    <property type="component" value="Unassembled WGS sequence"/>
</dbReference>
<evidence type="ECO:0000259" key="9">
    <source>
        <dbReference type="PROSITE" id="PS50102"/>
    </source>
</evidence>
<comment type="similarity">
    <text evidence="3">Belongs to the RRM RBM34 family.</text>
</comment>
<evidence type="ECO:0000256" key="3">
    <source>
        <dbReference type="ARBA" id="ARBA00007077"/>
    </source>
</evidence>
<evidence type="ECO:0000256" key="8">
    <source>
        <dbReference type="SAM" id="MobiDB-lite"/>
    </source>
</evidence>
<feature type="region of interest" description="Disordered" evidence="8">
    <location>
        <begin position="68"/>
        <end position="200"/>
    </location>
</feature>
<accession>A0A4V1IWA4</accession>
<organism evidence="10 11">
    <name type="scientific">Thamnocephalis sphaerospora</name>
    <dbReference type="NCBI Taxonomy" id="78915"/>
    <lineage>
        <taxon>Eukaryota</taxon>
        <taxon>Fungi</taxon>
        <taxon>Fungi incertae sedis</taxon>
        <taxon>Zoopagomycota</taxon>
        <taxon>Zoopagomycotina</taxon>
        <taxon>Zoopagomycetes</taxon>
        <taxon>Zoopagales</taxon>
        <taxon>Sigmoideomycetaceae</taxon>
        <taxon>Thamnocephalis</taxon>
    </lineage>
</organism>
<evidence type="ECO:0000256" key="1">
    <source>
        <dbReference type="ARBA" id="ARBA00002475"/>
    </source>
</evidence>
<feature type="compositionally biased region" description="Low complexity" evidence="8">
    <location>
        <begin position="22"/>
        <end position="33"/>
    </location>
</feature>
<proteinExistence type="inferred from homology"/>
<reference evidence="11" key="1">
    <citation type="journal article" date="2018" name="Nat. Microbiol.">
        <title>Leveraging single-cell genomics to expand the fungal tree of life.</title>
        <authorList>
            <person name="Ahrendt S.R."/>
            <person name="Quandt C.A."/>
            <person name="Ciobanu D."/>
            <person name="Clum A."/>
            <person name="Salamov A."/>
            <person name="Andreopoulos B."/>
            <person name="Cheng J.F."/>
            <person name="Woyke T."/>
            <person name="Pelin A."/>
            <person name="Henrissat B."/>
            <person name="Reynolds N.K."/>
            <person name="Benny G.L."/>
            <person name="Smith M.E."/>
            <person name="James T.Y."/>
            <person name="Grigoriev I.V."/>
        </authorList>
    </citation>
    <scope>NUCLEOTIDE SEQUENCE [LARGE SCALE GENOMIC DNA]</scope>
    <source>
        <strain evidence="11">RSA 1356</strain>
    </source>
</reference>
<sequence length="444" mass="48519">MASYIPGQLSSLFLGGASQETKPAAPVAKASAKAAKHDGKDATVSSSLEQLFASSVKAQPRAPVPVAIRVPAPTPTPVAVPSPAKPTAMPMATKVSKSSPRKHAGQDKTPKVRRSKRAAEAEAEERFEKVVRERAAAAVAEEEQQQQQHASKANAASAADSDQEMEDVAQEKVESKLQRPKKKDKVQHASRDDDPERLERTVFVGNLPVTALQKAEQRQLRKHFGEYGAIESIRFRSIAFSRPLARKIAFVSGQLHQERDTLNAYIVYKETATVDAALAANGQLFLGHHLRVDRASSADQFDRKRSVFVGNLSFDVQEEPIWRHFANCGEVVNVRVVRDRKTNVGKGFAYVAFADKAAVGLALQMNGSKLENRAIRVSRCLDMRHAKHKETVNAEKKRAFEGERAVKGATALKLQSKRKKDRTAKSGGAAGKKKKQPQSSAGRK</sequence>
<evidence type="ECO:0000256" key="5">
    <source>
        <dbReference type="ARBA" id="ARBA00022884"/>
    </source>
</evidence>
<evidence type="ECO:0000256" key="6">
    <source>
        <dbReference type="ARBA" id="ARBA00023242"/>
    </source>
</evidence>
<dbReference type="PROSITE" id="PS50102">
    <property type="entry name" value="RRM"/>
    <property type="match status" value="2"/>
</dbReference>
<dbReference type="OrthoDB" id="442677at2759"/>
<gene>
    <name evidence="10" type="ORF">THASP1DRAFT_31316</name>
</gene>
<feature type="compositionally biased region" description="Pro residues" evidence="8">
    <location>
        <begin position="72"/>
        <end position="84"/>
    </location>
</feature>
<dbReference type="SUPFAM" id="SSF54928">
    <property type="entry name" value="RNA-binding domain, RBD"/>
    <property type="match status" value="2"/>
</dbReference>
<feature type="domain" description="RRM" evidence="9">
    <location>
        <begin position="305"/>
        <end position="382"/>
    </location>
</feature>
<feature type="domain" description="RRM" evidence="9">
    <location>
        <begin position="200"/>
        <end position="297"/>
    </location>
</feature>
<evidence type="ECO:0000256" key="4">
    <source>
        <dbReference type="ARBA" id="ARBA00015520"/>
    </source>
</evidence>
<dbReference type="InterPro" id="IPR000504">
    <property type="entry name" value="RRM_dom"/>
</dbReference>
<evidence type="ECO:0000256" key="2">
    <source>
        <dbReference type="ARBA" id="ARBA00004604"/>
    </source>
</evidence>